<feature type="transmembrane region" description="Helical" evidence="5">
    <location>
        <begin position="97"/>
        <end position="122"/>
    </location>
</feature>
<dbReference type="PIRSF" id="PIRSF006060">
    <property type="entry name" value="AA_transporter"/>
    <property type="match status" value="1"/>
</dbReference>
<keyword evidence="3 5" id="KW-1133">Transmembrane helix</keyword>
<dbReference type="InterPro" id="IPR004841">
    <property type="entry name" value="AA-permease/SLC12A_dom"/>
</dbReference>
<dbReference type="EMBL" id="JAVDWU010000009">
    <property type="protein sequence ID" value="MDR7151917.1"/>
    <property type="molecule type" value="Genomic_DNA"/>
</dbReference>
<dbReference type="Proteomes" id="UP001265700">
    <property type="component" value="Unassembled WGS sequence"/>
</dbReference>
<proteinExistence type="predicted"/>
<dbReference type="Pfam" id="PF00324">
    <property type="entry name" value="AA_permease"/>
    <property type="match status" value="1"/>
</dbReference>
<evidence type="ECO:0000313" key="8">
    <source>
        <dbReference type="Proteomes" id="UP001265700"/>
    </source>
</evidence>
<reference evidence="7 8" key="1">
    <citation type="submission" date="2023-07" db="EMBL/GenBank/DDBJ databases">
        <title>Sorghum-associated microbial communities from plants grown in Nebraska, USA.</title>
        <authorList>
            <person name="Schachtman D."/>
        </authorList>
    </citation>
    <scope>NUCLEOTIDE SEQUENCE [LARGE SCALE GENOMIC DNA]</scope>
    <source>
        <strain evidence="7 8">4249</strain>
    </source>
</reference>
<evidence type="ECO:0000259" key="6">
    <source>
        <dbReference type="Pfam" id="PF00324"/>
    </source>
</evidence>
<feature type="transmembrane region" description="Helical" evidence="5">
    <location>
        <begin position="364"/>
        <end position="384"/>
    </location>
</feature>
<protein>
    <submittedName>
        <fullName evidence="7">Amino acid transporter</fullName>
    </submittedName>
</protein>
<evidence type="ECO:0000256" key="1">
    <source>
        <dbReference type="ARBA" id="ARBA00004141"/>
    </source>
</evidence>
<comment type="subcellular location">
    <subcellularLocation>
        <location evidence="1">Membrane</location>
        <topology evidence="1">Multi-pass membrane protein</topology>
    </subcellularLocation>
</comment>
<feature type="transmembrane region" description="Helical" evidence="5">
    <location>
        <begin position="339"/>
        <end position="358"/>
    </location>
</feature>
<feature type="transmembrane region" description="Helical" evidence="5">
    <location>
        <begin position="46"/>
        <end position="67"/>
    </location>
</feature>
<feature type="transmembrane region" description="Helical" evidence="5">
    <location>
        <begin position="158"/>
        <end position="181"/>
    </location>
</feature>
<feature type="transmembrane region" description="Helical" evidence="5">
    <location>
        <begin position="293"/>
        <end position="318"/>
    </location>
</feature>
<evidence type="ECO:0000256" key="2">
    <source>
        <dbReference type="ARBA" id="ARBA00022692"/>
    </source>
</evidence>
<feature type="transmembrane region" description="Helical" evidence="5">
    <location>
        <begin position="21"/>
        <end position="40"/>
    </location>
</feature>
<dbReference type="RefSeq" id="WP_310320159.1">
    <property type="nucleotide sequence ID" value="NZ_JAVDWU010000009.1"/>
</dbReference>
<organism evidence="7 8">
    <name type="scientific">Hydrogenophaga palleronii</name>
    <dbReference type="NCBI Taxonomy" id="65655"/>
    <lineage>
        <taxon>Bacteria</taxon>
        <taxon>Pseudomonadati</taxon>
        <taxon>Pseudomonadota</taxon>
        <taxon>Betaproteobacteria</taxon>
        <taxon>Burkholderiales</taxon>
        <taxon>Comamonadaceae</taxon>
        <taxon>Hydrogenophaga</taxon>
    </lineage>
</organism>
<evidence type="ECO:0000256" key="4">
    <source>
        <dbReference type="ARBA" id="ARBA00023136"/>
    </source>
</evidence>
<feature type="transmembrane region" description="Helical" evidence="5">
    <location>
        <begin position="420"/>
        <end position="439"/>
    </location>
</feature>
<feature type="transmembrane region" description="Helical" evidence="5">
    <location>
        <begin position="238"/>
        <end position="261"/>
    </location>
</feature>
<feature type="transmembrane region" description="Helical" evidence="5">
    <location>
        <begin position="201"/>
        <end position="226"/>
    </location>
</feature>
<feature type="transmembrane region" description="Helical" evidence="5">
    <location>
        <begin position="134"/>
        <end position="151"/>
    </location>
</feature>
<evidence type="ECO:0000256" key="5">
    <source>
        <dbReference type="SAM" id="Phobius"/>
    </source>
</evidence>
<keyword evidence="2 5" id="KW-0812">Transmembrane</keyword>
<name>A0ABU1WRJ1_9BURK</name>
<feature type="domain" description="Amino acid permease/ SLC12A" evidence="6">
    <location>
        <begin position="42"/>
        <end position="415"/>
    </location>
</feature>
<dbReference type="Gene3D" id="1.20.1740.10">
    <property type="entry name" value="Amino acid/polyamine transporter I"/>
    <property type="match status" value="1"/>
</dbReference>
<gene>
    <name evidence="7" type="ORF">J2W49_003893</name>
</gene>
<feature type="transmembrane region" description="Helical" evidence="5">
    <location>
        <begin position="396"/>
        <end position="414"/>
    </location>
</feature>
<keyword evidence="8" id="KW-1185">Reference proteome</keyword>
<dbReference type="InterPro" id="IPR050367">
    <property type="entry name" value="APC_superfamily"/>
</dbReference>
<evidence type="ECO:0000313" key="7">
    <source>
        <dbReference type="EMBL" id="MDR7151917.1"/>
    </source>
</evidence>
<dbReference type="PANTHER" id="PTHR42770:SF16">
    <property type="entry name" value="AMINO ACID PERMEASE"/>
    <property type="match status" value="1"/>
</dbReference>
<keyword evidence="4 5" id="KW-0472">Membrane</keyword>
<sequence>MTHSSTSIGVAHGDTPLKRTLGFADLVAYGLAYIALIAPLTSLGFVWGASGGMIAASYLIGAICMYFTAQSYATMSRVIPTAGSVYGFARKSLGNRLGFIAGWVILMDYLLIPALVFTLMSVGMELLIPEISRGAWICIVAFITLGINWFGIKITSRVSAFAVIGQVVIVAVVMYLAITALQGGAGNGALTAKPFFGDSGIPWGQVFSGASIAVMAFLGFDAISTLSEETRDPSDKGLIGRAIMTVLVVAGLLFVLIAWVIGNLMPAIDMQDPATAIFELLGQTTGPWAPAALAWSLAIVVGFTNTLPMMAGVSRVLFAMGRDRQLPAILGTVHAGTGVPRGSLLASTAISTAVALSLRDQIDVLASLVSLGALAGFIMLHLSVMAYFKNAAERSWFFHMLVPALGLLVVFAVLSGMHAMALGVGCAWLFVGLLYGAYLNRQGRVVISV</sequence>
<comment type="caution">
    <text evidence="7">The sequence shown here is derived from an EMBL/GenBank/DDBJ whole genome shotgun (WGS) entry which is preliminary data.</text>
</comment>
<evidence type="ECO:0000256" key="3">
    <source>
        <dbReference type="ARBA" id="ARBA00022989"/>
    </source>
</evidence>
<accession>A0ABU1WRJ1</accession>
<dbReference type="PANTHER" id="PTHR42770">
    <property type="entry name" value="AMINO ACID TRANSPORTER-RELATED"/>
    <property type="match status" value="1"/>
</dbReference>